<evidence type="ECO:0000256" key="3">
    <source>
        <dbReference type="ARBA" id="ARBA00022679"/>
    </source>
</evidence>
<protein>
    <recommendedName>
        <fullName evidence="4">Glycosyltransferase 2-like domain-containing protein</fullName>
    </recommendedName>
</protein>
<dbReference type="CDD" id="cd04186">
    <property type="entry name" value="GT_2_like_c"/>
    <property type="match status" value="1"/>
</dbReference>
<name>A0A171ALT8_9BACT</name>
<dbReference type="Proteomes" id="UP000076586">
    <property type="component" value="Unassembled WGS sequence"/>
</dbReference>
<reference evidence="6" key="2">
    <citation type="journal article" date="2017" name="Genome Announc.">
        <title>Draft genome sequence of Paludibacter jiangxiensis NM7(T), a propionate-producing fermentative bacterium.</title>
        <authorList>
            <person name="Qiu Y.-L."/>
            <person name="Tourlousse D.M."/>
            <person name="Matsuura N."/>
            <person name="Ohashi A."/>
            <person name="Sekiguchi Y."/>
        </authorList>
    </citation>
    <scope>NUCLEOTIDE SEQUENCE [LARGE SCALE GENOMIC DNA]</scope>
    <source>
        <strain evidence="6">NM7</strain>
    </source>
</reference>
<dbReference type="PANTHER" id="PTHR43179:SF12">
    <property type="entry name" value="GALACTOFURANOSYLTRANSFERASE GLFT2"/>
    <property type="match status" value="1"/>
</dbReference>
<dbReference type="GO" id="GO:0016757">
    <property type="term" value="F:glycosyltransferase activity"/>
    <property type="evidence" value="ECO:0007669"/>
    <property type="project" value="UniProtKB-KW"/>
</dbReference>
<dbReference type="PANTHER" id="PTHR43179">
    <property type="entry name" value="RHAMNOSYLTRANSFERASE WBBL"/>
    <property type="match status" value="1"/>
</dbReference>
<dbReference type="Pfam" id="PF00535">
    <property type="entry name" value="Glycos_transf_2"/>
    <property type="match status" value="1"/>
</dbReference>
<gene>
    <name evidence="5" type="ORF">PJIAN_4492</name>
</gene>
<dbReference type="InterPro" id="IPR029044">
    <property type="entry name" value="Nucleotide-diphossugar_trans"/>
</dbReference>
<evidence type="ECO:0000313" key="6">
    <source>
        <dbReference type="Proteomes" id="UP000076586"/>
    </source>
</evidence>
<evidence type="ECO:0000256" key="2">
    <source>
        <dbReference type="ARBA" id="ARBA00022676"/>
    </source>
</evidence>
<dbReference type="EMBL" id="BDCR01000004">
    <property type="protein sequence ID" value="GAT63949.1"/>
    <property type="molecule type" value="Genomic_DNA"/>
</dbReference>
<reference evidence="6" key="1">
    <citation type="submission" date="2016-04" db="EMBL/GenBank/DDBJ databases">
        <title>Draft genome sequence of Paludibacter jiangxiensis strain NM7.</title>
        <authorList>
            <person name="Qiu Y."/>
            <person name="Matsuura N."/>
            <person name="Ohashi A."/>
            <person name="Tourlousse M.D."/>
            <person name="Sekiguchi Y."/>
        </authorList>
    </citation>
    <scope>NUCLEOTIDE SEQUENCE [LARGE SCALE GENOMIC DNA]</scope>
    <source>
        <strain evidence="6">NM7</strain>
    </source>
</reference>
<dbReference type="STRING" id="681398.PJIAN_4492"/>
<sequence>MKISIVILNYNGKRHMERFLPSVVQHTTTADTEIVIADNCSTDDSILFLKSTYPQLRLIQLDKNYGFAGGYNKALAQIEAEYFILLNSDVEVTPDWVEHLEKVMDERPEVAACQPKIRALNDRARFEHAGACGGFIDRLGYPFCRGRLFSSLEEDKGQYDTVREVFWATGACLFIRSKEFFDAGGFDDTFFAHMEEIDLCWRLKSRGRSILCIPQSTVYHLGGGSMSAKNSRKTYLNFRNNWSMLYKNLTDEELQKIAFPRFVLDYVAAMQMLLTGQFKHALQVPKARKDYKAIRKDLAAKRETNLRLATVAKPSGMLTKSLLRMYYLQGKKCFSQLENLIR</sequence>
<comment type="caution">
    <text evidence="5">The sequence shown here is derived from an EMBL/GenBank/DDBJ whole genome shotgun (WGS) entry which is preliminary data.</text>
</comment>
<feature type="domain" description="Glycosyltransferase 2-like" evidence="4">
    <location>
        <begin position="4"/>
        <end position="123"/>
    </location>
</feature>
<dbReference type="Gene3D" id="3.90.550.10">
    <property type="entry name" value="Spore Coat Polysaccharide Biosynthesis Protein SpsA, Chain A"/>
    <property type="match status" value="1"/>
</dbReference>
<comment type="similarity">
    <text evidence="1">Belongs to the glycosyltransferase 2 family.</text>
</comment>
<organism evidence="5 6">
    <name type="scientific">Paludibacter jiangxiensis</name>
    <dbReference type="NCBI Taxonomy" id="681398"/>
    <lineage>
        <taxon>Bacteria</taxon>
        <taxon>Pseudomonadati</taxon>
        <taxon>Bacteroidota</taxon>
        <taxon>Bacteroidia</taxon>
        <taxon>Bacteroidales</taxon>
        <taxon>Paludibacteraceae</taxon>
        <taxon>Paludibacter</taxon>
    </lineage>
</organism>
<keyword evidence="6" id="KW-1185">Reference proteome</keyword>
<dbReference type="InterPro" id="IPR001173">
    <property type="entry name" value="Glyco_trans_2-like"/>
</dbReference>
<evidence type="ECO:0000259" key="4">
    <source>
        <dbReference type="Pfam" id="PF00535"/>
    </source>
</evidence>
<dbReference type="RefSeq" id="WP_068705610.1">
    <property type="nucleotide sequence ID" value="NZ_BDCR01000004.1"/>
</dbReference>
<evidence type="ECO:0000313" key="5">
    <source>
        <dbReference type="EMBL" id="GAT63949.1"/>
    </source>
</evidence>
<accession>A0A171ALT8</accession>
<dbReference type="SUPFAM" id="SSF53448">
    <property type="entry name" value="Nucleotide-diphospho-sugar transferases"/>
    <property type="match status" value="1"/>
</dbReference>
<keyword evidence="2" id="KW-0328">Glycosyltransferase</keyword>
<keyword evidence="3" id="KW-0808">Transferase</keyword>
<dbReference type="OrthoDB" id="9771846at2"/>
<evidence type="ECO:0000256" key="1">
    <source>
        <dbReference type="ARBA" id="ARBA00006739"/>
    </source>
</evidence>
<proteinExistence type="inferred from homology"/>
<dbReference type="AlphaFoldDB" id="A0A171ALT8"/>